<feature type="non-terminal residue" evidence="2">
    <location>
        <position position="1"/>
    </location>
</feature>
<keyword evidence="3" id="KW-1185">Reference proteome</keyword>
<dbReference type="Proteomes" id="UP001341840">
    <property type="component" value="Unassembled WGS sequence"/>
</dbReference>
<organism evidence="2 3">
    <name type="scientific">Stylosanthes scabra</name>
    <dbReference type="NCBI Taxonomy" id="79078"/>
    <lineage>
        <taxon>Eukaryota</taxon>
        <taxon>Viridiplantae</taxon>
        <taxon>Streptophyta</taxon>
        <taxon>Embryophyta</taxon>
        <taxon>Tracheophyta</taxon>
        <taxon>Spermatophyta</taxon>
        <taxon>Magnoliopsida</taxon>
        <taxon>eudicotyledons</taxon>
        <taxon>Gunneridae</taxon>
        <taxon>Pentapetalae</taxon>
        <taxon>rosids</taxon>
        <taxon>fabids</taxon>
        <taxon>Fabales</taxon>
        <taxon>Fabaceae</taxon>
        <taxon>Papilionoideae</taxon>
        <taxon>50 kb inversion clade</taxon>
        <taxon>dalbergioids sensu lato</taxon>
        <taxon>Dalbergieae</taxon>
        <taxon>Pterocarpus clade</taxon>
        <taxon>Stylosanthes</taxon>
    </lineage>
</organism>
<protein>
    <submittedName>
        <fullName evidence="2">Uncharacterized protein</fullName>
    </submittedName>
</protein>
<evidence type="ECO:0000313" key="2">
    <source>
        <dbReference type="EMBL" id="MED6197794.1"/>
    </source>
</evidence>
<sequence length="123" mass="13684">RRRDLPHEDDHFDHPRPRSSCMRAIAYRCFLARGANSQSVVRQTDRVLHAPVLPVRTHGFPSRMLRSDGTEEDAVEASPPPVFSILPSDEQTTPISPLTMYIPDVSGSTVPHMSSVSTPERPA</sequence>
<feature type="compositionally biased region" description="Polar residues" evidence="1">
    <location>
        <begin position="106"/>
        <end position="123"/>
    </location>
</feature>
<evidence type="ECO:0000313" key="3">
    <source>
        <dbReference type="Proteomes" id="UP001341840"/>
    </source>
</evidence>
<reference evidence="2 3" key="1">
    <citation type="journal article" date="2023" name="Plants (Basel)">
        <title>Bridging the Gap: Combining Genomics and Transcriptomics Approaches to Understand Stylosanthes scabra, an Orphan Legume from the Brazilian Caatinga.</title>
        <authorList>
            <person name="Ferreira-Neto J.R.C."/>
            <person name="da Silva M.D."/>
            <person name="Binneck E."/>
            <person name="de Melo N.F."/>
            <person name="da Silva R.H."/>
            <person name="de Melo A.L.T.M."/>
            <person name="Pandolfi V."/>
            <person name="Bustamante F.O."/>
            <person name="Brasileiro-Vidal A.C."/>
            <person name="Benko-Iseppon A.M."/>
        </authorList>
    </citation>
    <scope>NUCLEOTIDE SEQUENCE [LARGE SCALE GENOMIC DNA]</scope>
    <source>
        <tissue evidence="2">Leaves</tissue>
    </source>
</reference>
<feature type="region of interest" description="Disordered" evidence="1">
    <location>
        <begin position="59"/>
        <end position="96"/>
    </location>
</feature>
<accession>A0ABU6XIF7</accession>
<dbReference type="EMBL" id="JASCZI010211974">
    <property type="protein sequence ID" value="MED6197794.1"/>
    <property type="molecule type" value="Genomic_DNA"/>
</dbReference>
<name>A0ABU6XIF7_9FABA</name>
<gene>
    <name evidence="2" type="ORF">PIB30_060045</name>
</gene>
<proteinExistence type="predicted"/>
<feature type="region of interest" description="Disordered" evidence="1">
    <location>
        <begin position="104"/>
        <end position="123"/>
    </location>
</feature>
<comment type="caution">
    <text evidence="2">The sequence shown here is derived from an EMBL/GenBank/DDBJ whole genome shotgun (WGS) entry which is preliminary data.</text>
</comment>
<evidence type="ECO:0000256" key="1">
    <source>
        <dbReference type="SAM" id="MobiDB-lite"/>
    </source>
</evidence>